<organism evidence="9 10">
    <name type="scientific">Paracoccus stylophorae</name>
    <dbReference type="NCBI Taxonomy" id="659350"/>
    <lineage>
        <taxon>Bacteria</taxon>
        <taxon>Pseudomonadati</taxon>
        <taxon>Pseudomonadota</taxon>
        <taxon>Alphaproteobacteria</taxon>
        <taxon>Rhodobacterales</taxon>
        <taxon>Paracoccaceae</taxon>
        <taxon>Paracoccus</taxon>
    </lineage>
</organism>
<reference evidence="9 10" key="1">
    <citation type="submission" date="2021-01" db="EMBL/GenBank/DDBJ databases">
        <title>Biogeographic distribution of Paracoccus.</title>
        <authorList>
            <person name="Hollensteiner J."/>
            <person name="Leineberger J."/>
            <person name="Brinkhoff T."/>
            <person name="Daniel R."/>
        </authorList>
    </citation>
    <scope>NUCLEOTIDE SEQUENCE [LARGE SCALE GENOMIC DNA]</scope>
    <source>
        <strain evidence="9 10">LMG25392</strain>
    </source>
</reference>
<dbReference type="Proteomes" id="UP001218412">
    <property type="component" value="Chromosome"/>
</dbReference>
<keyword evidence="3" id="KW-0540">Nuclease</keyword>
<feature type="domain" description="PIN" evidence="8">
    <location>
        <begin position="4"/>
        <end position="119"/>
    </location>
</feature>
<evidence type="ECO:0000256" key="1">
    <source>
        <dbReference type="ARBA" id="ARBA00001946"/>
    </source>
</evidence>
<dbReference type="PANTHER" id="PTHR33653:SF1">
    <property type="entry name" value="RIBONUCLEASE VAPC2"/>
    <property type="match status" value="1"/>
</dbReference>
<evidence type="ECO:0000256" key="6">
    <source>
        <dbReference type="ARBA" id="ARBA00022842"/>
    </source>
</evidence>
<dbReference type="SUPFAM" id="SSF88723">
    <property type="entry name" value="PIN domain-like"/>
    <property type="match status" value="1"/>
</dbReference>
<keyword evidence="2" id="KW-1277">Toxin-antitoxin system</keyword>
<evidence type="ECO:0000256" key="2">
    <source>
        <dbReference type="ARBA" id="ARBA00022649"/>
    </source>
</evidence>
<dbReference type="Gene3D" id="3.40.50.1010">
    <property type="entry name" value="5'-nuclease"/>
    <property type="match status" value="1"/>
</dbReference>
<keyword evidence="5" id="KW-0378">Hydrolase</keyword>
<evidence type="ECO:0000259" key="8">
    <source>
        <dbReference type="Pfam" id="PF01850"/>
    </source>
</evidence>
<dbReference type="RefSeq" id="WP_272859590.1">
    <property type="nucleotide sequence ID" value="NZ_CP067134.1"/>
</dbReference>
<keyword evidence="4" id="KW-0479">Metal-binding</keyword>
<keyword evidence="10" id="KW-1185">Reference proteome</keyword>
<dbReference type="InterPro" id="IPR029060">
    <property type="entry name" value="PIN-like_dom_sf"/>
</dbReference>
<comment type="cofactor">
    <cofactor evidence="1">
        <name>Mg(2+)</name>
        <dbReference type="ChEBI" id="CHEBI:18420"/>
    </cofactor>
</comment>
<keyword evidence="6" id="KW-0460">Magnesium</keyword>
<sequence>MTTLLDTNVISALLKDEHAFHQWAVNMIAERRLEGPTIISDIIYCEALMAFPSPAELNEALVRLGIERISTSDQAHFLAGRAYLKYKAQKHGQFKEGVVPDFIVGAIAVAEGIPLMTANPKDIIKYFPDALLLQPPPANIAGPPQADDFVDLPGG</sequence>
<dbReference type="InterPro" id="IPR002716">
    <property type="entry name" value="PIN_dom"/>
</dbReference>
<protein>
    <submittedName>
        <fullName evidence="9">Type II toxin-antitoxin system VapC family toxin</fullName>
    </submittedName>
</protein>
<comment type="similarity">
    <text evidence="7">Belongs to the PINc/VapC protein family.</text>
</comment>
<accession>A0ABY7SX53</accession>
<evidence type="ECO:0000313" key="9">
    <source>
        <dbReference type="EMBL" id="WCR11484.1"/>
    </source>
</evidence>
<dbReference type="PANTHER" id="PTHR33653">
    <property type="entry name" value="RIBONUCLEASE VAPC2"/>
    <property type="match status" value="1"/>
</dbReference>
<name>A0ABY7SX53_9RHOB</name>
<proteinExistence type="inferred from homology"/>
<dbReference type="InterPro" id="IPR050556">
    <property type="entry name" value="Type_II_TA_system_RNase"/>
</dbReference>
<evidence type="ECO:0000256" key="7">
    <source>
        <dbReference type="ARBA" id="ARBA00038093"/>
    </source>
</evidence>
<evidence type="ECO:0000256" key="4">
    <source>
        <dbReference type="ARBA" id="ARBA00022723"/>
    </source>
</evidence>
<evidence type="ECO:0000256" key="3">
    <source>
        <dbReference type="ARBA" id="ARBA00022722"/>
    </source>
</evidence>
<gene>
    <name evidence="9" type="ORF">JHW45_03580</name>
</gene>
<evidence type="ECO:0000313" key="10">
    <source>
        <dbReference type="Proteomes" id="UP001218412"/>
    </source>
</evidence>
<dbReference type="EMBL" id="CP067134">
    <property type="protein sequence ID" value="WCR11484.1"/>
    <property type="molecule type" value="Genomic_DNA"/>
</dbReference>
<evidence type="ECO:0000256" key="5">
    <source>
        <dbReference type="ARBA" id="ARBA00022801"/>
    </source>
</evidence>
<dbReference type="Pfam" id="PF01850">
    <property type="entry name" value="PIN"/>
    <property type="match status" value="1"/>
</dbReference>